<name>A0A5R9F9R8_9BACL</name>
<protein>
    <submittedName>
        <fullName evidence="1">Group-specific protein</fullName>
    </submittedName>
</protein>
<sequence length="138" mass="15749">MKFYIASSFKNIDNVRYVNRKLQEKGFIQTYDWTINENVTSLEELQAIGRLEKEAILEADFVVVLLPAGKGSHIELGIALGTGKKIYLYSPNKEIDNIETTSTFYHLEEVEKYIGTVDGLLNFIFLESKVQFVNGSKF</sequence>
<gene>
    <name evidence="1" type="ORF">FCL54_11570</name>
</gene>
<dbReference type="AlphaFoldDB" id="A0A5R9F9R8"/>
<dbReference type="EMBL" id="SWLG01000007">
    <property type="protein sequence ID" value="TLS37304.1"/>
    <property type="molecule type" value="Genomic_DNA"/>
</dbReference>
<accession>A0A5R9F9R8</accession>
<dbReference type="Gene3D" id="3.40.50.450">
    <property type="match status" value="1"/>
</dbReference>
<proteinExistence type="predicted"/>
<keyword evidence="2" id="KW-1185">Reference proteome</keyword>
<evidence type="ECO:0000313" key="2">
    <source>
        <dbReference type="Proteomes" id="UP000308230"/>
    </source>
</evidence>
<dbReference type="OrthoDB" id="2059845at2"/>
<comment type="caution">
    <text evidence="1">The sequence shown here is derived from an EMBL/GenBank/DDBJ whole genome shotgun (WGS) entry which is preliminary data.</text>
</comment>
<organism evidence="1 2">
    <name type="scientific">Exobacillus caeni</name>
    <dbReference type="NCBI Taxonomy" id="2574798"/>
    <lineage>
        <taxon>Bacteria</taxon>
        <taxon>Bacillati</taxon>
        <taxon>Bacillota</taxon>
        <taxon>Bacilli</taxon>
        <taxon>Bacillales</taxon>
        <taxon>Guptibacillaceae</taxon>
        <taxon>Exobacillus</taxon>
    </lineage>
</organism>
<evidence type="ECO:0000313" key="1">
    <source>
        <dbReference type="EMBL" id="TLS37304.1"/>
    </source>
</evidence>
<dbReference type="SUPFAM" id="SSF52309">
    <property type="entry name" value="N-(deoxy)ribosyltransferase-like"/>
    <property type="match status" value="1"/>
</dbReference>
<reference evidence="1 2" key="1">
    <citation type="submission" date="2019-04" db="EMBL/GenBank/DDBJ databases">
        <title>Bacillus caeni sp. nov., a bacterium isolated from mangrove sediment.</title>
        <authorList>
            <person name="Huang H."/>
            <person name="Mo K."/>
            <person name="Hu Y."/>
        </authorList>
    </citation>
    <scope>NUCLEOTIDE SEQUENCE [LARGE SCALE GENOMIC DNA]</scope>
    <source>
        <strain evidence="1 2">HB172195</strain>
    </source>
</reference>
<dbReference type="Proteomes" id="UP000308230">
    <property type="component" value="Unassembled WGS sequence"/>
</dbReference>